<dbReference type="CDD" id="cd00132">
    <property type="entry name" value="CRIB"/>
    <property type="match status" value="1"/>
</dbReference>
<dbReference type="InterPro" id="IPR036936">
    <property type="entry name" value="CRIB_dom_sf"/>
</dbReference>
<dbReference type="EMBL" id="JAEFCI010003916">
    <property type="protein sequence ID" value="KAG5461265.1"/>
    <property type="molecule type" value="Genomic_DNA"/>
</dbReference>
<name>A0A8H7ZXP2_9FUNG</name>
<feature type="domain" description="CRIB" evidence="1">
    <location>
        <begin position="2"/>
        <end position="15"/>
    </location>
</feature>
<dbReference type="AlphaFoldDB" id="A0A8H7ZXP2"/>
<protein>
    <recommendedName>
        <fullName evidence="1">CRIB domain-containing protein</fullName>
    </recommendedName>
</protein>
<evidence type="ECO:0000313" key="2">
    <source>
        <dbReference type="EMBL" id="KAG5461265.1"/>
    </source>
</evidence>
<accession>A0A8H7ZXP2</accession>
<sequence>MIGQPLNFQHLSHVGWSSEKGFDVRGISFAGGEYAGGLAEASGRLWYLYGTDERPENGRIRIQFRRIARRAQCP</sequence>
<gene>
    <name evidence="2" type="ORF">BJ554DRAFT_6565</name>
</gene>
<evidence type="ECO:0000259" key="1">
    <source>
        <dbReference type="PROSITE" id="PS50108"/>
    </source>
</evidence>
<dbReference type="Pfam" id="PF00786">
    <property type="entry name" value="PBD"/>
    <property type="match status" value="1"/>
</dbReference>
<dbReference type="Gene3D" id="3.90.810.10">
    <property type="entry name" value="CRIB domain"/>
    <property type="match status" value="1"/>
</dbReference>
<comment type="caution">
    <text evidence="2">The sequence shown here is derived from an EMBL/GenBank/DDBJ whole genome shotgun (WGS) entry which is preliminary data.</text>
</comment>
<evidence type="ECO:0000313" key="3">
    <source>
        <dbReference type="Proteomes" id="UP000673691"/>
    </source>
</evidence>
<dbReference type="Proteomes" id="UP000673691">
    <property type="component" value="Unassembled WGS sequence"/>
</dbReference>
<keyword evidence="3" id="KW-1185">Reference proteome</keyword>
<dbReference type="InterPro" id="IPR000095">
    <property type="entry name" value="CRIB_dom"/>
</dbReference>
<proteinExistence type="predicted"/>
<reference evidence="2 3" key="1">
    <citation type="journal article" name="Sci. Rep.">
        <title>Genome-scale phylogenetic analyses confirm Olpidium as the closest living zoosporic fungus to the non-flagellated, terrestrial fungi.</title>
        <authorList>
            <person name="Chang Y."/>
            <person name="Rochon D."/>
            <person name="Sekimoto S."/>
            <person name="Wang Y."/>
            <person name="Chovatia M."/>
            <person name="Sandor L."/>
            <person name="Salamov A."/>
            <person name="Grigoriev I.V."/>
            <person name="Stajich J.E."/>
            <person name="Spatafora J.W."/>
        </authorList>
    </citation>
    <scope>NUCLEOTIDE SEQUENCE [LARGE SCALE GENOMIC DNA]</scope>
    <source>
        <strain evidence="2">S191</strain>
    </source>
</reference>
<organism evidence="2 3">
    <name type="scientific">Olpidium bornovanus</name>
    <dbReference type="NCBI Taxonomy" id="278681"/>
    <lineage>
        <taxon>Eukaryota</taxon>
        <taxon>Fungi</taxon>
        <taxon>Fungi incertae sedis</taxon>
        <taxon>Olpidiomycota</taxon>
        <taxon>Olpidiomycotina</taxon>
        <taxon>Olpidiomycetes</taxon>
        <taxon>Olpidiales</taxon>
        <taxon>Olpidiaceae</taxon>
        <taxon>Olpidium</taxon>
    </lineage>
</organism>
<dbReference type="PROSITE" id="PS50108">
    <property type="entry name" value="CRIB"/>
    <property type="match status" value="1"/>
</dbReference>